<keyword evidence="2" id="KW-0012">Acyltransferase</keyword>
<keyword evidence="5" id="KW-1185">Reference proteome</keyword>
<dbReference type="SUPFAM" id="SSF55729">
    <property type="entry name" value="Acyl-CoA N-acyltransferases (Nat)"/>
    <property type="match status" value="1"/>
</dbReference>
<evidence type="ECO:0000313" key="4">
    <source>
        <dbReference type="EMBL" id="MVO18617.1"/>
    </source>
</evidence>
<name>A0A6L6WRQ3_9RHOB</name>
<dbReference type="InterPro" id="IPR050680">
    <property type="entry name" value="YpeA/RimI_acetyltransf"/>
</dbReference>
<sequence length="184" mass="20439">MATLGDVDEILPLAKSTVPGFVEHLWSRLAEGDETKENFGRRAQSAFINEGNTIVADVDGRIGAMLISYQMADSPNPHLPGMDDMLRPLLSLFSKAKGSWYLHGIATAPEFVGRGLASQLMDIAEYLGKSARRPNISLVVIDTNPTAIRFYEKRGYTTTAVEAVIRKNWKTYAKNWLLMEKALH</sequence>
<dbReference type="AlphaFoldDB" id="A0A6L6WRQ3"/>
<gene>
    <name evidence="4" type="ORF">GO984_22675</name>
</gene>
<evidence type="ECO:0000256" key="2">
    <source>
        <dbReference type="ARBA" id="ARBA00023315"/>
    </source>
</evidence>
<dbReference type="PROSITE" id="PS51186">
    <property type="entry name" value="GNAT"/>
    <property type="match status" value="1"/>
</dbReference>
<feature type="domain" description="N-acetyltransferase" evidence="3">
    <location>
        <begin position="1"/>
        <end position="184"/>
    </location>
</feature>
<protein>
    <submittedName>
        <fullName evidence="4">GNAT family N-acetyltransferase</fullName>
    </submittedName>
</protein>
<dbReference type="Proteomes" id="UP000478892">
    <property type="component" value="Unassembled WGS sequence"/>
</dbReference>
<dbReference type="EMBL" id="WQLV01000027">
    <property type="protein sequence ID" value="MVO18617.1"/>
    <property type="molecule type" value="Genomic_DNA"/>
</dbReference>
<dbReference type="InterPro" id="IPR000182">
    <property type="entry name" value="GNAT_dom"/>
</dbReference>
<dbReference type="Gene3D" id="3.40.630.30">
    <property type="match status" value="1"/>
</dbReference>
<reference evidence="4 5" key="1">
    <citation type="submission" date="2019-12" db="EMBL/GenBank/DDBJ databases">
        <authorList>
            <person name="Zhang Y.-J."/>
        </authorList>
    </citation>
    <scope>NUCLEOTIDE SEQUENCE [LARGE SCALE GENOMIC DNA]</scope>
    <source>
        <strain evidence="4 5">CY05</strain>
    </source>
</reference>
<dbReference type="CDD" id="cd04301">
    <property type="entry name" value="NAT_SF"/>
    <property type="match status" value="1"/>
</dbReference>
<evidence type="ECO:0000313" key="5">
    <source>
        <dbReference type="Proteomes" id="UP000478892"/>
    </source>
</evidence>
<evidence type="ECO:0000259" key="3">
    <source>
        <dbReference type="PROSITE" id="PS51186"/>
    </source>
</evidence>
<proteinExistence type="predicted"/>
<dbReference type="InterPro" id="IPR016181">
    <property type="entry name" value="Acyl_CoA_acyltransferase"/>
</dbReference>
<evidence type="ECO:0000256" key="1">
    <source>
        <dbReference type="ARBA" id="ARBA00022679"/>
    </source>
</evidence>
<dbReference type="PANTHER" id="PTHR43420">
    <property type="entry name" value="ACETYLTRANSFERASE"/>
    <property type="match status" value="1"/>
</dbReference>
<comment type="caution">
    <text evidence="4">The sequence shown here is derived from an EMBL/GenBank/DDBJ whole genome shotgun (WGS) entry which is preliminary data.</text>
</comment>
<dbReference type="GO" id="GO:0016747">
    <property type="term" value="F:acyltransferase activity, transferring groups other than amino-acyl groups"/>
    <property type="evidence" value="ECO:0007669"/>
    <property type="project" value="InterPro"/>
</dbReference>
<dbReference type="Pfam" id="PF00583">
    <property type="entry name" value="Acetyltransf_1"/>
    <property type="match status" value="1"/>
</dbReference>
<organism evidence="4 5">
    <name type="scientific">Parasedimentitalea huanghaiensis</name>
    <dbReference type="NCBI Taxonomy" id="2682100"/>
    <lineage>
        <taxon>Bacteria</taxon>
        <taxon>Pseudomonadati</taxon>
        <taxon>Pseudomonadota</taxon>
        <taxon>Alphaproteobacteria</taxon>
        <taxon>Rhodobacterales</taxon>
        <taxon>Paracoccaceae</taxon>
        <taxon>Parasedimentitalea</taxon>
    </lineage>
</organism>
<keyword evidence="1 4" id="KW-0808">Transferase</keyword>
<accession>A0A6L6WRQ3</accession>